<sequence length="146" mass="16763">MYSLPKGPSKIVASARRGPPRQLDIEGYDSRDKSTKLLKSTGDGEVEMSNPKPTFQSRKVNRWRPPTSPSYEPALQENHMQMVNLLNRQWKKVQDSIERRKDGSELMYETYIEPRSNKSIADFKPFDLDNFWGGQTLKNALGKSQS</sequence>
<dbReference type="Pfam" id="PF14799">
    <property type="entry name" value="FAM195"/>
    <property type="match status" value="1"/>
</dbReference>
<dbReference type="AlphaFoldDB" id="A0A0B6ZTT7"/>
<protein>
    <submittedName>
        <fullName evidence="7">Uncharacterized protein</fullName>
    </submittedName>
</protein>
<keyword evidence="4" id="KW-0963">Cytoplasm</keyword>
<reference evidence="7" key="1">
    <citation type="submission" date="2014-12" db="EMBL/GenBank/DDBJ databases">
        <title>Insight into the proteome of Arion vulgaris.</title>
        <authorList>
            <person name="Aradska J."/>
            <person name="Bulat T."/>
            <person name="Smidak R."/>
            <person name="Sarate P."/>
            <person name="Gangsoo J."/>
            <person name="Sialana F."/>
            <person name="Bilban M."/>
            <person name="Lubec G."/>
        </authorList>
    </citation>
    <scope>NUCLEOTIDE SEQUENCE</scope>
    <source>
        <tissue evidence="7">Skin</tissue>
    </source>
</reference>
<evidence type="ECO:0000256" key="3">
    <source>
        <dbReference type="ARBA" id="ARBA00010821"/>
    </source>
</evidence>
<proteinExistence type="inferred from homology"/>
<evidence type="ECO:0000313" key="7">
    <source>
        <dbReference type="EMBL" id="CEK71266.1"/>
    </source>
</evidence>
<feature type="region of interest" description="Disordered" evidence="6">
    <location>
        <begin position="1"/>
        <end position="73"/>
    </location>
</feature>
<dbReference type="EMBL" id="HACG01024401">
    <property type="protein sequence ID" value="CEK71266.1"/>
    <property type="molecule type" value="Transcribed_RNA"/>
</dbReference>
<name>A0A0B6ZTT7_9EUPU</name>
<evidence type="ECO:0000256" key="1">
    <source>
        <dbReference type="ARBA" id="ARBA00004123"/>
    </source>
</evidence>
<organism evidence="7">
    <name type="scientific">Arion vulgaris</name>
    <dbReference type="NCBI Taxonomy" id="1028688"/>
    <lineage>
        <taxon>Eukaryota</taxon>
        <taxon>Metazoa</taxon>
        <taxon>Spiralia</taxon>
        <taxon>Lophotrochozoa</taxon>
        <taxon>Mollusca</taxon>
        <taxon>Gastropoda</taxon>
        <taxon>Heterobranchia</taxon>
        <taxon>Euthyneura</taxon>
        <taxon>Panpulmonata</taxon>
        <taxon>Eupulmonata</taxon>
        <taxon>Stylommatophora</taxon>
        <taxon>Helicina</taxon>
        <taxon>Arionoidea</taxon>
        <taxon>Arionidae</taxon>
        <taxon>Arion</taxon>
    </lineage>
</organism>
<evidence type="ECO:0000256" key="6">
    <source>
        <dbReference type="SAM" id="MobiDB-lite"/>
    </source>
</evidence>
<dbReference type="GO" id="GO:0010494">
    <property type="term" value="C:cytoplasmic stress granule"/>
    <property type="evidence" value="ECO:0007669"/>
    <property type="project" value="UniProtKB-SubCell"/>
</dbReference>
<keyword evidence="5" id="KW-0539">Nucleus</keyword>
<evidence type="ECO:0000256" key="4">
    <source>
        <dbReference type="ARBA" id="ARBA00022490"/>
    </source>
</evidence>
<accession>A0A0B6ZTT7</accession>
<evidence type="ECO:0000256" key="2">
    <source>
        <dbReference type="ARBA" id="ARBA00004210"/>
    </source>
</evidence>
<dbReference type="GO" id="GO:0005634">
    <property type="term" value="C:nucleus"/>
    <property type="evidence" value="ECO:0007669"/>
    <property type="project" value="UniProtKB-SubCell"/>
</dbReference>
<gene>
    <name evidence="7" type="primary">ORF77599</name>
</gene>
<dbReference type="InterPro" id="IPR029428">
    <property type="entry name" value="MCRIP"/>
</dbReference>
<evidence type="ECO:0000256" key="5">
    <source>
        <dbReference type="ARBA" id="ARBA00023242"/>
    </source>
</evidence>
<comment type="similarity">
    <text evidence="3">Belongs to the MCRIP family.</text>
</comment>
<comment type="subcellular location">
    <subcellularLocation>
        <location evidence="2">Cytoplasm</location>
        <location evidence="2">Stress granule</location>
    </subcellularLocation>
    <subcellularLocation>
        <location evidence="1">Nucleus</location>
    </subcellularLocation>
</comment>